<dbReference type="Gene3D" id="2.60.40.2560">
    <property type="match status" value="1"/>
</dbReference>
<protein>
    <recommendedName>
        <fullName evidence="1">non-specific serine/threonine protein kinase</fullName>
        <ecNumber evidence="1">2.7.11.1</ecNumber>
    </recommendedName>
</protein>
<evidence type="ECO:0000256" key="7">
    <source>
        <dbReference type="ARBA" id="ARBA00047899"/>
    </source>
</evidence>
<dbReference type="PROSITE" id="PS50011">
    <property type="entry name" value="PROTEIN_KINASE_DOM"/>
    <property type="match status" value="1"/>
</dbReference>
<name>A0AAU9DQJ2_9LACO</name>
<evidence type="ECO:0000256" key="11">
    <source>
        <dbReference type="SAM" id="Phobius"/>
    </source>
</evidence>
<feature type="binding site" evidence="9">
    <location>
        <position position="41"/>
    </location>
    <ligand>
        <name>ATP</name>
        <dbReference type="ChEBI" id="CHEBI:30616"/>
    </ligand>
</feature>
<dbReference type="RefSeq" id="WP_317636077.1">
    <property type="nucleotide sequence ID" value="NZ_AP026802.1"/>
</dbReference>
<dbReference type="Pfam" id="PF03793">
    <property type="entry name" value="PASTA"/>
    <property type="match status" value="3"/>
</dbReference>
<dbReference type="InterPro" id="IPR017441">
    <property type="entry name" value="Protein_kinase_ATP_BS"/>
</dbReference>
<dbReference type="FunFam" id="3.30.200.20:FF:000035">
    <property type="entry name" value="Serine/threonine protein kinase Stk1"/>
    <property type="match status" value="1"/>
</dbReference>
<dbReference type="InterPro" id="IPR008271">
    <property type="entry name" value="Ser/Thr_kinase_AS"/>
</dbReference>
<dbReference type="AlphaFoldDB" id="A0AAU9DQJ2"/>
<comment type="catalytic activity">
    <reaction evidence="8">
        <text>L-seryl-[protein] + ATP = O-phospho-L-seryl-[protein] + ADP + H(+)</text>
        <dbReference type="Rhea" id="RHEA:17989"/>
        <dbReference type="Rhea" id="RHEA-COMP:9863"/>
        <dbReference type="Rhea" id="RHEA-COMP:11604"/>
        <dbReference type="ChEBI" id="CHEBI:15378"/>
        <dbReference type="ChEBI" id="CHEBI:29999"/>
        <dbReference type="ChEBI" id="CHEBI:30616"/>
        <dbReference type="ChEBI" id="CHEBI:83421"/>
        <dbReference type="ChEBI" id="CHEBI:456216"/>
        <dbReference type="EC" id="2.7.11.1"/>
    </reaction>
</comment>
<reference evidence="14 15" key="1">
    <citation type="journal article" date="2023" name="Microbiol. Spectr.">
        <title>Symbiosis of Carpenter Bees with Uncharacterized Lactic Acid Bacteria Showing NAD Auxotrophy.</title>
        <authorList>
            <person name="Kawasaki S."/>
            <person name="Ozawa K."/>
            <person name="Mori T."/>
            <person name="Yamamoto A."/>
            <person name="Ito M."/>
            <person name="Ohkuma M."/>
            <person name="Sakamoto M."/>
            <person name="Matsutani M."/>
        </authorList>
    </citation>
    <scope>NUCLEOTIDE SEQUENCE [LARGE SCALE GENOMIC DNA]</scope>
    <source>
        <strain evidence="14 15">XA3</strain>
    </source>
</reference>
<keyword evidence="2" id="KW-0723">Serine/threonine-protein kinase</keyword>
<evidence type="ECO:0000256" key="6">
    <source>
        <dbReference type="ARBA" id="ARBA00022840"/>
    </source>
</evidence>
<feature type="domain" description="Protein kinase" evidence="12">
    <location>
        <begin position="12"/>
        <end position="272"/>
    </location>
</feature>
<keyword evidence="4 9" id="KW-0547">Nucleotide-binding</keyword>
<dbReference type="PROSITE" id="PS00108">
    <property type="entry name" value="PROTEIN_KINASE_ST"/>
    <property type="match status" value="1"/>
</dbReference>
<keyword evidence="5 14" id="KW-0418">Kinase</keyword>
<feature type="region of interest" description="Disordered" evidence="10">
    <location>
        <begin position="562"/>
        <end position="597"/>
    </location>
</feature>
<dbReference type="Gene3D" id="3.30.200.20">
    <property type="entry name" value="Phosphorylase Kinase, domain 1"/>
    <property type="match status" value="1"/>
</dbReference>
<keyword evidence="15" id="KW-1185">Reference proteome</keyword>
<proteinExistence type="predicted"/>
<dbReference type="PROSITE" id="PS00107">
    <property type="entry name" value="PROTEIN_KINASE_ATP"/>
    <property type="match status" value="1"/>
</dbReference>
<evidence type="ECO:0000256" key="8">
    <source>
        <dbReference type="ARBA" id="ARBA00048679"/>
    </source>
</evidence>
<evidence type="ECO:0000256" key="4">
    <source>
        <dbReference type="ARBA" id="ARBA00022741"/>
    </source>
</evidence>
<keyword evidence="11" id="KW-1133">Transmembrane helix</keyword>
<dbReference type="CDD" id="cd14014">
    <property type="entry name" value="STKc_PknB_like"/>
    <property type="match status" value="1"/>
</dbReference>
<sequence length="687" mass="75988">MMEKGYAVGGRYRIIREIGEGGMSIVYLAHDPILDRDVAVKILKYDLQNNPETTRRFEREAMAISELSHQNIVSIYDVGSDHGMQYLVMEYVDGTNLKEYIRDNFPLPLERTQQIMEQILSAVAQAHSMGIIHRDLKPLNILIDQDGNIKISDFGIAMALNDEGMTQTNSVLGTVHYLSPEQARGAQATKQSDIYSLGIILYELLTGSVPFVGETPVSVAIKHSSNELPSVREKDPSIPQSFENVITRATAKDPNDRYGSVEDMKEDVSSVLDPIRRNEPKLVIHHDNTEETRLMPVHPVSVIDDDDLLKMPEGGILPSEDEPKKTKKPKKSWSKRKKITLIAASVLAALVLLLIIVLLLNHKSNVKVPDVTGLSENQATEILKKKKLVISPDVEKVVSSKVPKGKIVKTDPPLDSNIKEGSTVRLYVSSGGPTYKIENYTSQSFKDVKEMLERRKIKAISKQEFSSKYKEGVIFRQSIKPGKEVSEGTTITLTVSKGEKKVSMIDLTGYSRKGVTDFANDNGLKKIEDPAQYSNDYDKNTVMAQTPARKTKLSKGSEFHVTFSLGPKPAETTSSSSSSSAQSSSASSKQQNEGNNENTVSFSVNIIIPFQDNSDGETTDGNANPAQNDVKVYLSDSTRKITDLYTEIKIKKDTQLTLPFTVSKGDKGQYRVVSDGKVIMNQTVSAP</sequence>
<dbReference type="SUPFAM" id="SSF56112">
    <property type="entry name" value="Protein kinase-like (PK-like)"/>
    <property type="match status" value="1"/>
</dbReference>
<dbReference type="Gene3D" id="1.10.510.10">
    <property type="entry name" value="Transferase(Phosphotransferase) domain 1"/>
    <property type="match status" value="1"/>
</dbReference>
<accession>A0AAU9DQJ2</accession>
<dbReference type="EC" id="2.7.11.1" evidence="1"/>
<dbReference type="FunFam" id="1.10.510.10:FF:000021">
    <property type="entry name" value="Serine/threonine protein kinase"/>
    <property type="match status" value="1"/>
</dbReference>
<evidence type="ECO:0000313" key="15">
    <source>
        <dbReference type="Proteomes" id="UP001321861"/>
    </source>
</evidence>
<keyword evidence="11" id="KW-0472">Membrane</keyword>
<dbReference type="PROSITE" id="PS51178">
    <property type="entry name" value="PASTA"/>
    <property type="match status" value="2"/>
</dbReference>
<keyword evidence="11" id="KW-0812">Transmembrane</keyword>
<evidence type="ECO:0000313" key="14">
    <source>
        <dbReference type="EMBL" id="BDR58159.1"/>
    </source>
</evidence>
<dbReference type="CDD" id="cd06577">
    <property type="entry name" value="PASTA_pknB"/>
    <property type="match status" value="3"/>
</dbReference>
<dbReference type="Proteomes" id="UP001321861">
    <property type="component" value="Chromosome"/>
</dbReference>
<dbReference type="InterPro" id="IPR011009">
    <property type="entry name" value="Kinase-like_dom_sf"/>
</dbReference>
<evidence type="ECO:0000256" key="10">
    <source>
        <dbReference type="SAM" id="MobiDB-lite"/>
    </source>
</evidence>
<dbReference type="Pfam" id="PF00069">
    <property type="entry name" value="Pkinase"/>
    <property type="match status" value="1"/>
</dbReference>
<keyword evidence="6 9" id="KW-0067">ATP-binding</keyword>
<evidence type="ECO:0000256" key="2">
    <source>
        <dbReference type="ARBA" id="ARBA00022527"/>
    </source>
</evidence>
<comment type="catalytic activity">
    <reaction evidence="7">
        <text>L-threonyl-[protein] + ATP = O-phospho-L-threonyl-[protein] + ADP + H(+)</text>
        <dbReference type="Rhea" id="RHEA:46608"/>
        <dbReference type="Rhea" id="RHEA-COMP:11060"/>
        <dbReference type="Rhea" id="RHEA-COMP:11605"/>
        <dbReference type="ChEBI" id="CHEBI:15378"/>
        <dbReference type="ChEBI" id="CHEBI:30013"/>
        <dbReference type="ChEBI" id="CHEBI:30616"/>
        <dbReference type="ChEBI" id="CHEBI:61977"/>
        <dbReference type="ChEBI" id="CHEBI:456216"/>
        <dbReference type="EC" id="2.7.11.1"/>
    </reaction>
</comment>
<dbReference type="InterPro" id="IPR005543">
    <property type="entry name" value="PASTA_dom"/>
</dbReference>
<dbReference type="PANTHER" id="PTHR43289:SF34">
    <property type="entry name" value="SERINE_THREONINE-PROTEIN KINASE YBDM-RELATED"/>
    <property type="match status" value="1"/>
</dbReference>
<keyword evidence="3" id="KW-0808">Transferase</keyword>
<evidence type="ECO:0000256" key="3">
    <source>
        <dbReference type="ARBA" id="ARBA00022679"/>
    </source>
</evidence>
<dbReference type="Gene3D" id="3.30.10.20">
    <property type="match status" value="3"/>
</dbReference>
<evidence type="ECO:0000256" key="1">
    <source>
        <dbReference type="ARBA" id="ARBA00012513"/>
    </source>
</evidence>
<feature type="domain" description="PASTA" evidence="13">
    <location>
        <begin position="431"/>
        <end position="497"/>
    </location>
</feature>
<gene>
    <name evidence="14" type="ORF">XA3_06000</name>
</gene>
<dbReference type="GO" id="GO:0005524">
    <property type="term" value="F:ATP binding"/>
    <property type="evidence" value="ECO:0007669"/>
    <property type="project" value="UniProtKB-UniRule"/>
</dbReference>
<evidence type="ECO:0000256" key="9">
    <source>
        <dbReference type="PROSITE-ProRule" id="PRU10141"/>
    </source>
</evidence>
<dbReference type="NCBIfam" id="NF033483">
    <property type="entry name" value="PknB_PASTA_kin"/>
    <property type="match status" value="1"/>
</dbReference>
<dbReference type="SMART" id="SM00740">
    <property type="entry name" value="PASTA"/>
    <property type="match status" value="3"/>
</dbReference>
<dbReference type="GO" id="GO:0004674">
    <property type="term" value="F:protein serine/threonine kinase activity"/>
    <property type="evidence" value="ECO:0007669"/>
    <property type="project" value="UniProtKB-KW"/>
</dbReference>
<dbReference type="KEGG" id="xap:XA3_06000"/>
<evidence type="ECO:0000259" key="12">
    <source>
        <dbReference type="PROSITE" id="PS50011"/>
    </source>
</evidence>
<evidence type="ECO:0000256" key="5">
    <source>
        <dbReference type="ARBA" id="ARBA00022777"/>
    </source>
</evidence>
<organism evidence="14 15">
    <name type="scientific">Xylocopilactobacillus apicola</name>
    <dbReference type="NCBI Taxonomy" id="2932184"/>
    <lineage>
        <taxon>Bacteria</taxon>
        <taxon>Bacillati</taxon>
        <taxon>Bacillota</taxon>
        <taxon>Bacilli</taxon>
        <taxon>Lactobacillales</taxon>
        <taxon>Lactobacillaceae</taxon>
        <taxon>Xylocopilactobacillus</taxon>
    </lineage>
</organism>
<dbReference type="InterPro" id="IPR000719">
    <property type="entry name" value="Prot_kinase_dom"/>
</dbReference>
<dbReference type="SMART" id="SM00220">
    <property type="entry name" value="S_TKc"/>
    <property type="match status" value="1"/>
</dbReference>
<feature type="compositionally biased region" description="Low complexity" evidence="10">
    <location>
        <begin position="574"/>
        <end position="588"/>
    </location>
</feature>
<evidence type="ECO:0000259" key="13">
    <source>
        <dbReference type="PROSITE" id="PS51178"/>
    </source>
</evidence>
<dbReference type="PANTHER" id="PTHR43289">
    <property type="entry name" value="MITOGEN-ACTIVATED PROTEIN KINASE KINASE KINASE 20-RELATED"/>
    <property type="match status" value="1"/>
</dbReference>
<feature type="domain" description="PASTA" evidence="13">
    <location>
        <begin position="362"/>
        <end position="430"/>
    </location>
</feature>
<dbReference type="EMBL" id="AP026802">
    <property type="protein sequence ID" value="BDR58159.1"/>
    <property type="molecule type" value="Genomic_DNA"/>
</dbReference>
<feature type="transmembrane region" description="Helical" evidence="11">
    <location>
        <begin position="339"/>
        <end position="360"/>
    </location>
</feature>